<proteinExistence type="inferred from homology"/>
<evidence type="ECO:0000256" key="2">
    <source>
        <dbReference type="ARBA" id="ARBA00006824"/>
    </source>
</evidence>
<evidence type="ECO:0000256" key="4">
    <source>
        <dbReference type="ARBA" id="ARBA00022989"/>
    </source>
</evidence>
<evidence type="ECO:0000256" key="6">
    <source>
        <dbReference type="RuleBase" id="RU363053"/>
    </source>
</evidence>
<sequence>MAPSGSLEGEKLGPGTIVCGGVLDEEGCFAPDGEAGGWSAYKPKLLWWCKSEMEEDREVNFLVNSGFLIAVIVTVAVRLASSTLDASRGWTAEEVLLRLPQDNWQGYMDMLRSHPVLVKAVTSGTVYALGDWTAQTTNGTPLAELDRWRVARSAAAGFVGHGPLSHCWYEVCEALFSAIGWNGAWWVTLPKIMTDQLVWGPIWNATYVVLVGLMKRDAPARVWEAVTSTMVPLVVSGLKLWPAVHLVTYGLIPPENRLLWVDTVEILWVTILSKQAADEAKRDQPLSTDTAADEDGELTPVAVLSTAAAAEEPALAELVK</sequence>
<evidence type="ECO:0000256" key="1">
    <source>
        <dbReference type="ARBA" id="ARBA00004141"/>
    </source>
</evidence>
<dbReference type="EMBL" id="JAFCMP010000525">
    <property type="protein sequence ID" value="KAG5177505.1"/>
    <property type="molecule type" value="Genomic_DNA"/>
</dbReference>
<dbReference type="Pfam" id="PF04117">
    <property type="entry name" value="Mpv17_PMP22"/>
    <property type="match status" value="1"/>
</dbReference>
<dbReference type="PANTHER" id="PTHR11266:SF121">
    <property type="entry name" value="OS09G0315000 PROTEIN"/>
    <property type="match status" value="1"/>
</dbReference>
<keyword evidence="5" id="KW-0472">Membrane</keyword>
<keyword evidence="3" id="KW-0812">Transmembrane</keyword>
<keyword evidence="4" id="KW-1133">Transmembrane helix</keyword>
<dbReference type="InterPro" id="IPR007248">
    <property type="entry name" value="Mpv17_PMP22"/>
</dbReference>
<evidence type="ECO:0000256" key="5">
    <source>
        <dbReference type="ARBA" id="ARBA00023136"/>
    </source>
</evidence>
<evidence type="ECO:0000313" key="7">
    <source>
        <dbReference type="EMBL" id="KAG5177505.1"/>
    </source>
</evidence>
<gene>
    <name evidence="7" type="ORF">JKP88DRAFT_196506</name>
</gene>
<dbReference type="GO" id="GO:0016020">
    <property type="term" value="C:membrane"/>
    <property type="evidence" value="ECO:0007669"/>
    <property type="project" value="UniProtKB-SubCell"/>
</dbReference>
<comment type="subcellular location">
    <subcellularLocation>
        <location evidence="1">Membrane</location>
        <topology evidence="1">Multi-pass membrane protein</topology>
    </subcellularLocation>
</comment>
<comment type="caution">
    <text evidence="7">The sequence shown here is derived from an EMBL/GenBank/DDBJ whole genome shotgun (WGS) entry which is preliminary data.</text>
</comment>
<accession>A0A836C8Z2</accession>
<protein>
    <submittedName>
        <fullName evidence="7">Uncharacterized protein</fullName>
    </submittedName>
</protein>
<comment type="similarity">
    <text evidence="2 6">Belongs to the peroxisomal membrane protein PXMP2/4 family.</text>
</comment>
<keyword evidence="8" id="KW-1185">Reference proteome</keyword>
<reference evidence="7" key="1">
    <citation type="submission" date="2021-02" db="EMBL/GenBank/DDBJ databases">
        <title>First Annotated Genome of the Yellow-green Alga Tribonema minus.</title>
        <authorList>
            <person name="Mahan K.M."/>
        </authorList>
    </citation>
    <scope>NUCLEOTIDE SEQUENCE</scope>
    <source>
        <strain evidence="7">UTEX B ZZ1240</strain>
    </source>
</reference>
<dbReference type="PANTHER" id="PTHR11266">
    <property type="entry name" value="PEROXISOMAL MEMBRANE PROTEIN 2, PXMP2 MPV17"/>
    <property type="match status" value="1"/>
</dbReference>
<evidence type="ECO:0000313" key="8">
    <source>
        <dbReference type="Proteomes" id="UP000664859"/>
    </source>
</evidence>
<dbReference type="GO" id="GO:0005737">
    <property type="term" value="C:cytoplasm"/>
    <property type="evidence" value="ECO:0007669"/>
    <property type="project" value="TreeGrafter"/>
</dbReference>
<organism evidence="7 8">
    <name type="scientific">Tribonema minus</name>
    <dbReference type="NCBI Taxonomy" id="303371"/>
    <lineage>
        <taxon>Eukaryota</taxon>
        <taxon>Sar</taxon>
        <taxon>Stramenopiles</taxon>
        <taxon>Ochrophyta</taxon>
        <taxon>PX clade</taxon>
        <taxon>Xanthophyceae</taxon>
        <taxon>Tribonematales</taxon>
        <taxon>Tribonemataceae</taxon>
        <taxon>Tribonema</taxon>
    </lineage>
</organism>
<dbReference type="Proteomes" id="UP000664859">
    <property type="component" value="Unassembled WGS sequence"/>
</dbReference>
<name>A0A836C8Z2_9STRA</name>
<dbReference type="OrthoDB" id="430207at2759"/>
<evidence type="ECO:0000256" key="3">
    <source>
        <dbReference type="ARBA" id="ARBA00022692"/>
    </source>
</evidence>
<dbReference type="AlphaFoldDB" id="A0A836C8Z2"/>